<evidence type="ECO:0000313" key="3">
    <source>
        <dbReference type="Proteomes" id="UP000252357"/>
    </source>
</evidence>
<proteinExistence type="predicted"/>
<evidence type="ECO:0000259" key="1">
    <source>
        <dbReference type="PROSITE" id="PS50883"/>
    </source>
</evidence>
<dbReference type="OrthoDB" id="8773663at2"/>
<name>A0A368L4S1_9BURK</name>
<evidence type="ECO:0000313" key="2">
    <source>
        <dbReference type="EMBL" id="RCS58150.1"/>
    </source>
</evidence>
<dbReference type="PANTHER" id="PTHR33121">
    <property type="entry name" value="CYCLIC DI-GMP PHOSPHODIESTERASE PDEF"/>
    <property type="match status" value="1"/>
</dbReference>
<protein>
    <submittedName>
        <fullName evidence="2">EAL domain-containing protein</fullName>
    </submittedName>
</protein>
<sequence>MTVAVTQFRDKLARQPYPATAMGKPHELGFDSDHQQVLGQFYGCRLVSTFQPIYALAGHHVVGYEAFIRSHHHELGGLSPWNLFALQAEDADLVRLDRLCRTVHTLNYFLTAEVPPLFLNVHSRLLLAVNENHGQAFRWVLDSLQIDPASIVLELPVIHANDFPLLAKVVTSYRHYGFKIALNIRQLPDALALAHLIHPDIIKLDSLHVATLADLPEVVATLQQLQIQVIATKVEQPAYLALIRQAGIGLAQGHHLGAPLPAPTLGAPVDVAVN</sequence>
<dbReference type="SUPFAM" id="SSF141868">
    <property type="entry name" value="EAL domain-like"/>
    <property type="match status" value="1"/>
</dbReference>
<dbReference type="AlphaFoldDB" id="A0A368L4S1"/>
<comment type="caution">
    <text evidence="2">The sequence shown here is derived from an EMBL/GenBank/DDBJ whole genome shotgun (WGS) entry which is preliminary data.</text>
</comment>
<keyword evidence="3" id="KW-1185">Reference proteome</keyword>
<dbReference type="PANTHER" id="PTHR33121:SF76">
    <property type="entry name" value="SIGNALING PROTEIN"/>
    <property type="match status" value="1"/>
</dbReference>
<dbReference type="Pfam" id="PF00563">
    <property type="entry name" value="EAL"/>
    <property type="match status" value="1"/>
</dbReference>
<dbReference type="CDD" id="cd01948">
    <property type="entry name" value="EAL"/>
    <property type="match status" value="1"/>
</dbReference>
<dbReference type="GO" id="GO:0071111">
    <property type="term" value="F:cyclic-guanylate-specific phosphodiesterase activity"/>
    <property type="evidence" value="ECO:0007669"/>
    <property type="project" value="InterPro"/>
</dbReference>
<dbReference type="PROSITE" id="PS50883">
    <property type="entry name" value="EAL"/>
    <property type="match status" value="1"/>
</dbReference>
<dbReference type="RefSeq" id="WP_114402235.1">
    <property type="nucleotide sequence ID" value="NZ_QPGB01000002.1"/>
</dbReference>
<dbReference type="InterPro" id="IPR001633">
    <property type="entry name" value="EAL_dom"/>
</dbReference>
<dbReference type="InterPro" id="IPR035919">
    <property type="entry name" value="EAL_sf"/>
</dbReference>
<organism evidence="2 3">
    <name type="scientific">Parvibium lacunae</name>
    <dbReference type="NCBI Taxonomy" id="1888893"/>
    <lineage>
        <taxon>Bacteria</taxon>
        <taxon>Pseudomonadati</taxon>
        <taxon>Pseudomonadota</taxon>
        <taxon>Betaproteobacteria</taxon>
        <taxon>Burkholderiales</taxon>
        <taxon>Alcaligenaceae</taxon>
        <taxon>Parvibium</taxon>
    </lineage>
</organism>
<dbReference type="SMART" id="SM00052">
    <property type="entry name" value="EAL"/>
    <property type="match status" value="1"/>
</dbReference>
<dbReference type="InterPro" id="IPR050706">
    <property type="entry name" value="Cyclic-di-GMP_PDE-like"/>
</dbReference>
<dbReference type="Proteomes" id="UP000252357">
    <property type="component" value="Unassembled WGS sequence"/>
</dbReference>
<gene>
    <name evidence="2" type="ORF">DU000_04770</name>
</gene>
<reference evidence="2 3" key="1">
    <citation type="journal article" date="2018" name="Int. J. Syst. Evol. Microbiol.">
        <title>Parvibium lacunae gen. nov., sp. nov., a new member of the family Alcaligenaceae isolated from a freshwater pond.</title>
        <authorList>
            <person name="Chen W.M."/>
            <person name="Xie P.B."/>
            <person name="Hsu M.Y."/>
            <person name="Sheu S.Y."/>
        </authorList>
    </citation>
    <scope>NUCLEOTIDE SEQUENCE [LARGE SCALE GENOMIC DNA]</scope>
    <source>
        <strain evidence="2 3">KMB9</strain>
    </source>
</reference>
<dbReference type="EMBL" id="QPGB01000002">
    <property type="protein sequence ID" value="RCS58150.1"/>
    <property type="molecule type" value="Genomic_DNA"/>
</dbReference>
<accession>A0A368L4S1</accession>
<feature type="domain" description="EAL" evidence="1">
    <location>
        <begin position="27"/>
        <end position="273"/>
    </location>
</feature>
<dbReference type="Gene3D" id="3.20.20.450">
    <property type="entry name" value="EAL domain"/>
    <property type="match status" value="1"/>
</dbReference>